<evidence type="ECO:0000313" key="1">
    <source>
        <dbReference type="EMBL" id="JAH83978.1"/>
    </source>
</evidence>
<reference evidence="1" key="1">
    <citation type="submission" date="2014-11" db="EMBL/GenBank/DDBJ databases">
        <authorList>
            <person name="Amaro Gonzalez C."/>
        </authorList>
    </citation>
    <scope>NUCLEOTIDE SEQUENCE</scope>
</reference>
<protein>
    <submittedName>
        <fullName evidence="1">Uncharacterized protein</fullName>
    </submittedName>
</protein>
<reference evidence="1" key="2">
    <citation type="journal article" date="2015" name="Fish Shellfish Immunol.">
        <title>Early steps in the European eel (Anguilla anguilla)-Vibrio vulnificus interaction in the gills: Role of the RtxA13 toxin.</title>
        <authorList>
            <person name="Callol A."/>
            <person name="Pajuelo D."/>
            <person name="Ebbesson L."/>
            <person name="Teles M."/>
            <person name="MacKenzie S."/>
            <person name="Amaro C."/>
        </authorList>
    </citation>
    <scope>NUCLEOTIDE SEQUENCE</scope>
</reference>
<proteinExistence type="predicted"/>
<dbReference type="EMBL" id="GBXM01024599">
    <property type="protein sequence ID" value="JAH83978.1"/>
    <property type="molecule type" value="Transcribed_RNA"/>
</dbReference>
<organism evidence="1">
    <name type="scientific">Anguilla anguilla</name>
    <name type="common">European freshwater eel</name>
    <name type="synonym">Muraena anguilla</name>
    <dbReference type="NCBI Taxonomy" id="7936"/>
    <lineage>
        <taxon>Eukaryota</taxon>
        <taxon>Metazoa</taxon>
        <taxon>Chordata</taxon>
        <taxon>Craniata</taxon>
        <taxon>Vertebrata</taxon>
        <taxon>Euteleostomi</taxon>
        <taxon>Actinopterygii</taxon>
        <taxon>Neopterygii</taxon>
        <taxon>Teleostei</taxon>
        <taxon>Anguilliformes</taxon>
        <taxon>Anguillidae</taxon>
        <taxon>Anguilla</taxon>
    </lineage>
</organism>
<accession>A0A0E9W389</accession>
<dbReference type="AlphaFoldDB" id="A0A0E9W389"/>
<sequence length="17" mass="1982">MAHPYFKLDVFPPTCCL</sequence>
<name>A0A0E9W389_ANGAN</name>